<organism evidence="1 2">
    <name type="scientific">Stutzerimonas stutzeri KOS6</name>
    <dbReference type="NCBI Taxonomy" id="1218352"/>
    <lineage>
        <taxon>Bacteria</taxon>
        <taxon>Pseudomonadati</taxon>
        <taxon>Pseudomonadota</taxon>
        <taxon>Gammaproteobacteria</taxon>
        <taxon>Pseudomonadales</taxon>
        <taxon>Pseudomonadaceae</taxon>
        <taxon>Stutzerimonas</taxon>
    </lineage>
</organism>
<name>A0A061JP75_STUST</name>
<sequence length="38" mass="4429">MCGQMGRRRDDISCLLSEQKQWFGRRNQASVADGMKRL</sequence>
<protein>
    <submittedName>
        <fullName evidence="1">Uncharacterized protein</fullName>
    </submittedName>
</protein>
<dbReference type="EMBL" id="AMCZ02000009">
    <property type="protein sequence ID" value="EWC41542.1"/>
    <property type="molecule type" value="Genomic_DNA"/>
</dbReference>
<dbReference type="HOGENOM" id="CLU_3331851_0_0_6"/>
<evidence type="ECO:0000313" key="1">
    <source>
        <dbReference type="EMBL" id="EWC41542.1"/>
    </source>
</evidence>
<comment type="caution">
    <text evidence="1">The sequence shown here is derived from an EMBL/GenBank/DDBJ whole genome shotgun (WGS) entry which is preliminary data.</text>
</comment>
<evidence type="ECO:0000313" key="2">
    <source>
        <dbReference type="Proteomes" id="UP000026923"/>
    </source>
</evidence>
<dbReference type="AlphaFoldDB" id="A0A061JP75"/>
<reference evidence="1 2" key="1">
    <citation type="journal article" date="2013" name="Genome Announc.">
        <title>Draft Genome of the Nitrogen-Fixing Bacterium Pseudomonas stutzeri Strain KOS6 Isolated from Industrial Hydrocarbon Sludge.</title>
        <authorList>
            <person name="Grigoryeva T.V."/>
            <person name="Laikov A.V."/>
            <person name="Naumova R.P."/>
            <person name="Manolov A.I."/>
            <person name="Larin A.K."/>
            <person name="Karpova I.Y."/>
            <person name="Semashko T.A."/>
            <person name="Alexeev D.G."/>
            <person name="Kostryukova E.S."/>
            <person name="Muller R."/>
            <person name="Govorun V.M."/>
        </authorList>
    </citation>
    <scope>NUCLEOTIDE SEQUENCE [LARGE SCALE GENOMIC DNA]</scope>
    <source>
        <strain evidence="1 2">KOS6</strain>
    </source>
</reference>
<accession>A0A061JP75</accession>
<gene>
    <name evidence="1" type="ORF">B597_008990</name>
</gene>
<proteinExistence type="predicted"/>
<dbReference type="Proteomes" id="UP000026923">
    <property type="component" value="Unassembled WGS sequence"/>
</dbReference>